<keyword evidence="7" id="KW-0807">Transducer</keyword>
<keyword evidence="2 9" id="KW-0812">Transmembrane</keyword>
<evidence type="ECO:0000313" key="11">
    <source>
        <dbReference type="EMBL" id="CAF1183273.1"/>
    </source>
</evidence>
<evidence type="ECO:0000256" key="3">
    <source>
        <dbReference type="ARBA" id="ARBA00022989"/>
    </source>
</evidence>
<name>A0A818LD81_9BILA</name>
<evidence type="ECO:0000256" key="1">
    <source>
        <dbReference type="ARBA" id="ARBA00004141"/>
    </source>
</evidence>
<feature type="compositionally biased region" description="Low complexity" evidence="8">
    <location>
        <begin position="9"/>
        <end position="31"/>
    </location>
</feature>
<dbReference type="EMBL" id="CAJOAY010000177">
    <property type="protein sequence ID" value="CAF3572501.1"/>
    <property type="molecule type" value="Genomic_DNA"/>
</dbReference>
<reference evidence="12" key="1">
    <citation type="submission" date="2021-02" db="EMBL/GenBank/DDBJ databases">
        <authorList>
            <person name="Nowell W R."/>
        </authorList>
    </citation>
    <scope>NUCLEOTIDE SEQUENCE</scope>
</reference>
<evidence type="ECO:0000256" key="7">
    <source>
        <dbReference type="ARBA" id="ARBA00023224"/>
    </source>
</evidence>
<evidence type="ECO:0000256" key="4">
    <source>
        <dbReference type="ARBA" id="ARBA00023040"/>
    </source>
</evidence>
<feature type="domain" description="G-protein coupled receptors family 1 profile" evidence="10">
    <location>
        <begin position="292"/>
        <end position="564"/>
    </location>
</feature>
<dbReference type="Proteomes" id="UP000663891">
    <property type="component" value="Unassembled WGS sequence"/>
</dbReference>
<keyword evidence="4" id="KW-0297">G-protein coupled receptor</keyword>
<keyword evidence="5 9" id="KW-0472">Membrane</keyword>
<feature type="transmembrane region" description="Helical" evidence="9">
    <location>
        <begin position="432"/>
        <end position="459"/>
    </location>
</feature>
<dbReference type="EMBL" id="CAJNON010000305">
    <property type="protein sequence ID" value="CAF1183273.1"/>
    <property type="molecule type" value="Genomic_DNA"/>
</dbReference>
<feature type="transmembrane region" description="Helical" evidence="9">
    <location>
        <begin position="161"/>
        <end position="180"/>
    </location>
</feature>
<evidence type="ECO:0000259" key="10">
    <source>
        <dbReference type="PROSITE" id="PS50262"/>
    </source>
</evidence>
<dbReference type="SUPFAM" id="SSF81321">
    <property type="entry name" value="Family A G protein-coupled receptor-like"/>
    <property type="match status" value="1"/>
</dbReference>
<evidence type="ECO:0000313" key="13">
    <source>
        <dbReference type="Proteomes" id="UP000663881"/>
    </source>
</evidence>
<feature type="transmembrane region" description="Helical" evidence="9">
    <location>
        <begin position="280"/>
        <end position="300"/>
    </location>
</feature>
<organism evidence="12 13">
    <name type="scientific">Adineta steineri</name>
    <dbReference type="NCBI Taxonomy" id="433720"/>
    <lineage>
        <taxon>Eukaryota</taxon>
        <taxon>Metazoa</taxon>
        <taxon>Spiralia</taxon>
        <taxon>Gnathifera</taxon>
        <taxon>Rotifera</taxon>
        <taxon>Eurotatoria</taxon>
        <taxon>Bdelloidea</taxon>
        <taxon>Adinetida</taxon>
        <taxon>Adinetidae</taxon>
        <taxon>Adineta</taxon>
    </lineage>
</organism>
<dbReference type="Gene3D" id="1.20.1070.10">
    <property type="entry name" value="Rhodopsin 7-helix transmembrane proteins"/>
    <property type="match status" value="1"/>
</dbReference>
<dbReference type="AlphaFoldDB" id="A0A818LD81"/>
<dbReference type="Proteomes" id="UP000663881">
    <property type="component" value="Unassembled WGS sequence"/>
</dbReference>
<dbReference type="CDD" id="cd00637">
    <property type="entry name" value="7tm_classA_rhodopsin-like"/>
    <property type="match status" value="1"/>
</dbReference>
<dbReference type="InterPro" id="IPR000276">
    <property type="entry name" value="GPCR_Rhodpsn"/>
</dbReference>
<dbReference type="GO" id="GO:0004930">
    <property type="term" value="F:G protein-coupled receptor activity"/>
    <property type="evidence" value="ECO:0007669"/>
    <property type="project" value="UniProtKB-KW"/>
</dbReference>
<dbReference type="OrthoDB" id="10032198at2759"/>
<dbReference type="InterPro" id="IPR017452">
    <property type="entry name" value="GPCR_Rhodpsn_7TM"/>
</dbReference>
<protein>
    <recommendedName>
        <fullName evidence="10">G-protein coupled receptors family 1 profile domain-containing protein</fullName>
    </recommendedName>
</protein>
<sequence>MFKTKRKSQPPTTVPSSSSLSRTTLLVSSSSACSTRHHHNNNNNKNVSLSSSTSISPQYNNYKKTQHQRRNEENISNIRLSRPKQFLGYFRCCCYHLCSCTCECSIPSNTFQNVNASTTFTRQNCAKFCIDFILSTDHLRSYISEHNLIEQKTTKIFIPKLTLFILLFLSLCPLTFATTLPPTEITTFNRHFYNFGDFDINSSSITFSLSQKPQWHAGCCMRSNNSFLSVCGKSFNLTFHNLSGENLFEKRYKIDFLNDEYLFCQRYNAFRNLSLKHLAMFTYFIVIIGIILNTFVFLVLMCGSLRRSTSFILFLALTCFDLLSLASSLFAQLFRTVMTYLKTSALFCKMFGIFFLYFRQCSSTTLLLIAIERCIVIKYPFCRHTFDKFRIPLLGFIMFIFIAPIPFDFIFYTTGPLHCEAFDTTNAQYYQIFRGFFTVFSYAMVPFVGISISNFLIIMELKKSKKRFMTKDENGTMRRFSTNVVDKRGTTVMLLVASFAFVLLLGPFYLHWCVAYLFYYYPQCQFTRNLYENVQVCMGVFHPYLTVIEKGMRESNHAINFLLYWATSTRFRMDFKRINRRIFFRIFGTTIIFLFKHICFCCTEPSCLVSLERHVSDTADMDSSYDYNRKNQAAYKTSHYYSNFERRRQHQLVKDTLLNSTIPTDTNLTPTASLHTLTANTAKTVRMLTWNPHDPMMRQLESRRQATRLSKRLSTSGTV</sequence>
<dbReference type="PROSITE" id="PS50262">
    <property type="entry name" value="G_PROTEIN_RECEP_F1_2"/>
    <property type="match status" value="1"/>
</dbReference>
<evidence type="ECO:0000256" key="6">
    <source>
        <dbReference type="ARBA" id="ARBA00023170"/>
    </source>
</evidence>
<feature type="region of interest" description="Disordered" evidence="8">
    <location>
        <begin position="1"/>
        <end position="53"/>
    </location>
</feature>
<accession>A0A818LD81</accession>
<feature type="transmembrane region" description="Helical" evidence="9">
    <location>
        <begin position="492"/>
        <end position="518"/>
    </location>
</feature>
<evidence type="ECO:0000256" key="5">
    <source>
        <dbReference type="ARBA" id="ARBA00023136"/>
    </source>
</evidence>
<dbReference type="PROSITE" id="PS00237">
    <property type="entry name" value="G_PROTEIN_RECEP_F1_1"/>
    <property type="match status" value="1"/>
</dbReference>
<feature type="transmembrane region" description="Helical" evidence="9">
    <location>
        <begin position="312"/>
        <end position="334"/>
    </location>
</feature>
<dbReference type="Pfam" id="PF00001">
    <property type="entry name" value="7tm_1"/>
    <property type="match status" value="1"/>
</dbReference>
<proteinExistence type="predicted"/>
<comment type="subcellular location">
    <subcellularLocation>
        <location evidence="1">Membrane</location>
        <topology evidence="1">Multi-pass membrane protein</topology>
    </subcellularLocation>
</comment>
<dbReference type="PANTHER" id="PTHR24243:SF233">
    <property type="entry name" value="THYROTROPIN-RELEASING HORMONE RECEPTOR"/>
    <property type="match status" value="1"/>
</dbReference>
<evidence type="ECO:0000313" key="12">
    <source>
        <dbReference type="EMBL" id="CAF3572501.1"/>
    </source>
</evidence>
<keyword evidence="3 9" id="KW-1133">Transmembrane helix</keyword>
<comment type="caution">
    <text evidence="12">The sequence shown here is derived from an EMBL/GenBank/DDBJ whole genome shotgun (WGS) entry which is preliminary data.</text>
</comment>
<evidence type="ECO:0000256" key="9">
    <source>
        <dbReference type="SAM" id="Phobius"/>
    </source>
</evidence>
<evidence type="ECO:0000256" key="8">
    <source>
        <dbReference type="SAM" id="MobiDB-lite"/>
    </source>
</evidence>
<keyword evidence="6" id="KW-0675">Receptor</keyword>
<feature type="transmembrane region" description="Helical" evidence="9">
    <location>
        <begin position="393"/>
        <end position="412"/>
    </location>
</feature>
<dbReference type="GO" id="GO:0005886">
    <property type="term" value="C:plasma membrane"/>
    <property type="evidence" value="ECO:0007669"/>
    <property type="project" value="TreeGrafter"/>
</dbReference>
<gene>
    <name evidence="12" type="ORF">OKA104_LOCUS5175</name>
    <name evidence="11" type="ORF">VCS650_LOCUS24616</name>
</gene>
<dbReference type="PANTHER" id="PTHR24243">
    <property type="entry name" value="G-PROTEIN COUPLED RECEPTOR"/>
    <property type="match status" value="1"/>
</dbReference>
<evidence type="ECO:0000256" key="2">
    <source>
        <dbReference type="ARBA" id="ARBA00022692"/>
    </source>
</evidence>
<feature type="compositionally biased region" description="Low complexity" evidence="8">
    <location>
        <begin position="41"/>
        <end position="53"/>
    </location>
</feature>
<dbReference type="PROSITE" id="PS51257">
    <property type="entry name" value="PROKAR_LIPOPROTEIN"/>
    <property type="match status" value="1"/>
</dbReference>